<reference evidence="1 2" key="1">
    <citation type="journal article" date="2019" name="Nat. Microbiol.">
        <title>Mediterranean grassland soil C-N compound turnover is dependent on rainfall and depth, and is mediated by genomically divergent microorganisms.</title>
        <authorList>
            <person name="Diamond S."/>
            <person name="Andeer P.F."/>
            <person name="Li Z."/>
            <person name="Crits-Christoph A."/>
            <person name="Burstein D."/>
            <person name="Anantharaman K."/>
            <person name="Lane K.R."/>
            <person name="Thomas B.C."/>
            <person name="Pan C."/>
            <person name="Northen T.R."/>
            <person name="Banfield J.F."/>
        </authorList>
    </citation>
    <scope>NUCLEOTIDE SEQUENCE [LARGE SCALE GENOMIC DNA]</scope>
    <source>
        <strain evidence="1">NP_7</strain>
    </source>
</reference>
<evidence type="ECO:0000313" key="2">
    <source>
        <dbReference type="Proteomes" id="UP000320048"/>
    </source>
</evidence>
<protein>
    <submittedName>
        <fullName evidence="1">Uncharacterized protein</fullName>
    </submittedName>
</protein>
<sequence>MHCDNPGVVAQINGRREVDLDLVGPYLEVRALLHAYHSARVDGIRTVWSTEALAAAVAALGSGALDSAMVEDLPLWASARVDVHQGAPVVP</sequence>
<gene>
    <name evidence="1" type="ORF">E6H04_03620</name>
</gene>
<comment type="caution">
    <text evidence="1">The sequence shown here is derived from an EMBL/GenBank/DDBJ whole genome shotgun (WGS) entry which is preliminary data.</text>
</comment>
<dbReference type="EMBL" id="VBAO01000094">
    <property type="protein sequence ID" value="TMI83071.1"/>
    <property type="molecule type" value="Genomic_DNA"/>
</dbReference>
<organism evidence="1 2">
    <name type="scientific">Candidatus Segetimicrobium genomatis</name>
    <dbReference type="NCBI Taxonomy" id="2569760"/>
    <lineage>
        <taxon>Bacteria</taxon>
        <taxon>Bacillati</taxon>
        <taxon>Candidatus Sysuimicrobiota</taxon>
        <taxon>Candidatus Sysuimicrobiia</taxon>
        <taxon>Candidatus Sysuimicrobiales</taxon>
        <taxon>Candidatus Segetimicrobiaceae</taxon>
        <taxon>Candidatus Segetimicrobium</taxon>
    </lineage>
</organism>
<proteinExistence type="predicted"/>
<accession>A0A537JHP6</accession>
<dbReference type="AlphaFoldDB" id="A0A537JHP6"/>
<evidence type="ECO:0000313" key="1">
    <source>
        <dbReference type="EMBL" id="TMI83071.1"/>
    </source>
</evidence>
<name>A0A537JHP6_9BACT</name>
<dbReference type="Proteomes" id="UP000320048">
    <property type="component" value="Unassembled WGS sequence"/>
</dbReference>